<gene>
    <name evidence="1" type="ORF">OS493_034688</name>
</gene>
<protein>
    <submittedName>
        <fullName evidence="1">Uncharacterized protein</fullName>
    </submittedName>
</protein>
<accession>A0A9W9Z724</accession>
<proteinExistence type="predicted"/>
<name>A0A9W9Z724_9CNID</name>
<dbReference type="EMBL" id="MU826399">
    <property type="protein sequence ID" value="KAJ7376411.1"/>
    <property type="molecule type" value="Genomic_DNA"/>
</dbReference>
<dbReference type="Proteomes" id="UP001163046">
    <property type="component" value="Unassembled WGS sequence"/>
</dbReference>
<dbReference type="AlphaFoldDB" id="A0A9W9Z724"/>
<keyword evidence="2" id="KW-1185">Reference proteome</keyword>
<comment type="caution">
    <text evidence="1">The sequence shown here is derived from an EMBL/GenBank/DDBJ whole genome shotgun (WGS) entry which is preliminary data.</text>
</comment>
<sequence length="100" mass="11179">MVVGQQTCTSVQGYYTIQRSTRDLERKVSVSFRAPACGTVSPSSKRAEFAVHKSKIAQRIGNIRVYFAINPFSHCKGSLKKVFCSFHVIQNTVDRPKVAK</sequence>
<evidence type="ECO:0000313" key="2">
    <source>
        <dbReference type="Proteomes" id="UP001163046"/>
    </source>
</evidence>
<evidence type="ECO:0000313" key="1">
    <source>
        <dbReference type="EMBL" id="KAJ7376411.1"/>
    </source>
</evidence>
<reference evidence="1" key="1">
    <citation type="submission" date="2023-01" db="EMBL/GenBank/DDBJ databases">
        <title>Genome assembly of the deep-sea coral Lophelia pertusa.</title>
        <authorList>
            <person name="Herrera S."/>
            <person name="Cordes E."/>
        </authorList>
    </citation>
    <scope>NUCLEOTIDE SEQUENCE</scope>
    <source>
        <strain evidence="1">USNM1676648</strain>
        <tissue evidence="1">Polyp</tissue>
    </source>
</reference>
<organism evidence="1 2">
    <name type="scientific">Desmophyllum pertusum</name>
    <dbReference type="NCBI Taxonomy" id="174260"/>
    <lineage>
        <taxon>Eukaryota</taxon>
        <taxon>Metazoa</taxon>
        <taxon>Cnidaria</taxon>
        <taxon>Anthozoa</taxon>
        <taxon>Hexacorallia</taxon>
        <taxon>Scleractinia</taxon>
        <taxon>Caryophylliina</taxon>
        <taxon>Caryophylliidae</taxon>
        <taxon>Desmophyllum</taxon>
    </lineage>
</organism>